<comment type="caution">
    <text evidence="1">The sequence shown here is derived from an EMBL/GenBank/DDBJ whole genome shotgun (WGS) entry which is preliminary data.</text>
</comment>
<evidence type="ECO:0008006" key="3">
    <source>
        <dbReference type="Google" id="ProtNLM"/>
    </source>
</evidence>
<dbReference type="EMBL" id="QRUP01000010">
    <property type="protein sequence ID" value="RGR73981.1"/>
    <property type="molecule type" value="Genomic_DNA"/>
</dbReference>
<evidence type="ECO:0000313" key="1">
    <source>
        <dbReference type="EMBL" id="RGR73981.1"/>
    </source>
</evidence>
<proteinExistence type="predicted"/>
<dbReference type="RefSeq" id="WP_117894989.1">
    <property type="nucleotide sequence ID" value="NZ_CABJCV010000010.1"/>
</dbReference>
<accession>A0A412G0M7</accession>
<evidence type="ECO:0000313" key="2">
    <source>
        <dbReference type="Proteomes" id="UP000284178"/>
    </source>
</evidence>
<dbReference type="Proteomes" id="UP000284178">
    <property type="component" value="Unassembled WGS sequence"/>
</dbReference>
<sequence length="409" mass="45981">MVKVTTTTSVNLTPDHPTYIAGHAMRTEKFKGVHDEIEAIMLGLQIDGKPFLWIEADISNFDCDFVHLFKYHIVETLHIPYDHIILSADHSHSAPLLLTRNPEMPHDDGWRKEVLKKLIDGAQETMNKEFHEAARVQCTKGESQGYYGNRNAKDKYGDTSIVVIEFKDESDATIAALVNMSCHSTVLSPEEYQISGDLLAAVRRELIPYLNVTPLVCNGNAGDMSNRLYRQNNDFNELKRVSSGIARQISQFDTKLDLTLAHPQSKTFVFPIEYDPDIDVLKARLADSQAKLEQAVAYDERKWLISEINGFQRKIKAGHVKMDLEATILRMQDLEIVVLPCELVSAFGRQIKKSSQAKVCFVWGYANGQNGYVVEASEFGGGHDGISTQLPKGKAEEFVALIIQHLFNN</sequence>
<dbReference type="AlphaFoldDB" id="A0A412G0M7"/>
<dbReference type="GeneID" id="83015579"/>
<reference evidence="1 2" key="1">
    <citation type="submission" date="2018-08" db="EMBL/GenBank/DDBJ databases">
        <title>A genome reference for cultivated species of the human gut microbiota.</title>
        <authorList>
            <person name="Zou Y."/>
            <person name="Xue W."/>
            <person name="Luo G."/>
        </authorList>
    </citation>
    <scope>NUCLEOTIDE SEQUENCE [LARGE SCALE GENOMIC DNA]</scope>
    <source>
        <strain evidence="1 2">AF24-29</strain>
    </source>
</reference>
<organism evidence="1 2">
    <name type="scientific">Holdemania filiformis</name>
    <dbReference type="NCBI Taxonomy" id="61171"/>
    <lineage>
        <taxon>Bacteria</taxon>
        <taxon>Bacillati</taxon>
        <taxon>Bacillota</taxon>
        <taxon>Erysipelotrichia</taxon>
        <taxon>Erysipelotrichales</taxon>
        <taxon>Erysipelotrichaceae</taxon>
        <taxon>Holdemania</taxon>
    </lineage>
</organism>
<gene>
    <name evidence="1" type="ORF">DWY25_09215</name>
</gene>
<protein>
    <recommendedName>
        <fullName evidence="3">Neutral/alkaline non-lysosomal ceramidase N-terminal domain-containing protein</fullName>
    </recommendedName>
</protein>
<name>A0A412G0M7_9FIRM</name>
<keyword evidence="2" id="KW-1185">Reference proteome</keyword>